<gene>
    <name evidence="7" type="primary">Aste57867_13650</name>
    <name evidence="6" type="synonym">Aste57867_5886</name>
    <name evidence="5" type="ORF">As57867_005872</name>
    <name evidence="4" type="ORF">As57867_013600</name>
    <name evidence="7" type="ORF">ASTE57867_13650</name>
    <name evidence="6" type="ORF">ASTE57867_5886</name>
</gene>
<dbReference type="EMBL" id="CAADRA010005488">
    <property type="protein sequence ID" value="VFT90486.1"/>
    <property type="molecule type" value="Genomic_DNA"/>
</dbReference>
<evidence type="ECO:0000313" key="7">
    <source>
        <dbReference type="EMBL" id="VFT90486.1"/>
    </source>
</evidence>
<dbReference type="PANTHER" id="PTHR48471">
    <property type="entry name" value="DDE TNP4 DOMAIN-CONTAINING PROTEIN"/>
    <property type="match status" value="1"/>
</dbReference>
<dbReference type="OrthoDB" id="114177at2759"/>
<keyword evidence="8" id="KW-1185">Reference proteome</keyword>
<comment type="cofactor">
    <cofactor evidence="1">
        <name>a divalent metal cation</name>
        <dbReference type="ChEBI" id="CHEBI:60240"/>
    </cofactor>
</comment>
<reference evidence="7 8" key="1">
    <citation type="submission" date="2019-03" db="EMBL/GenBank/DDBJ databases">
        <authorList>
            <person name="Gaulin E."/>
            <person name="Dumas B."/>
        </authorList>
    </citation>
    <scope>NUCLEOTIDE SEQUENCE [LARGE SCALE GENOMIC DNA]</scope>
    <source>
        <strain evidence="7">CBS 568.67</strain>
    </source>
</reference>
<dbReference type="InterPro" id="IPR027806">
    <property type="entry name" value="HARBI1_dom"/>
</dbReference>
<evidence type="ECO:0000313" key="8">
    <source>
        <dbReference type="Proteomes" id="UP000332933"/>
    </source>
</evidence>
<keyword evidence="2" id="KW-0479">Metal-binding</keyword>
<organism evidence="7 8">
    <name type="scientific">Aphanomyces stellatus</name>
    <dbReference type="NCBI Taxonomy" id="120398"/>
    <lineage>
        <taxon>Eukaryota</taxon>
        <taxon>Sar</taxon>
        <taxon>Stramenopiles</taxon>
        <taxon>Oomycota</taxon>
        <taxon>Saprolegniomycetes</taxon>
        <taxon>Saprolegniales</taxon>
        <taxon>Verrucalvaceae</taxon>
        <taxon>Aphanomyces</taxon>
    </lineage>
</organism>
<dbReference type="Proteomes" id="UP000332933">
    <property type="component" value="Unassembled WGS sequence"/>
</dbReference>
<dbReference type="GO" id="GO:0046872">
    <property type="term" value="F:metal ion binding"/>
    <property type="evidence" value="ECO:0007669"/>
    <property type="project" value="UniProtKB-KW"/>
</dbReference>
<evidence type="ECO:0000256" key="2">
    <source>
        <dbReference type="ARBA" id="ARBA00022723"/>
    </source>
</evidence>
<name>A0A485KZE4_9STRA</name>
<feature type="domain" description="DDE Tnp4" evidence="3">
    <location>
        <begin position="9"/>
        <end position="104"/>
    </location>
</feature>
<protein>
    <submittedName>
        <fullName evidence="7">Aste57867_13650 protein</fullName>
    </submittedName>
    <submittedName>
        <fullName evidence="6">Aste57867_5886 protein</fullName>
    </submittedName>
</protein>
<dbReference type="PANTHER" id="PTHR48471:SF1">
    <property type="entry name" value="DDE TNP4 DOMAIN-CONTAINING PROTEIN"/>
    <property type="match status" value="1"/>
</dbReference>
<evidence type="ECO:0000313" key="4">
    <source>
        <dbReference type="EMBL" id="KAF0695550.1"/>
    </source>
</evidence>
<reference evidence="4" key="2">
    <citation type="submission" date="2019-06" db="EMBL/GenBank/DDBJ databases">
        <title>Genomics analysis of Aphanomyces spp. identifies a new class of oomycete effector associated with host adaptation.</title>
        <authorList>
            <person name="Gaulin E."/>
        </authorList>
    </citation>
    <scope>NUCLEOTIDE SEQUENCE</scope>
    <source>
        <strain evidence="4">CBS 578.67</strain>
    </source>
</reference>
<dbReference type="Pfam" id="PF13359">
    <property type="entry name" value="DDE_Tnp_4"/>
    <property type="match status" value="1"/>
</dbReference>
<dbReference type="AlphaFoldDB" id="A0A485KZE4"/>
<dbReference type="EMBL" id="VJMH01005467">
    <property type="protein sequence ID" value="KAF0695550.1"/>
    <property type="molecule type" value="Genomic_DNA"/>
</dbReference>
<proteinExistence type="predicted"/>
<evidence type="ECO:0000313" key="6">
    <source>
        <dbReference type="EMBL" id="VFT82907.1"/>
    </source>
</evidence>
<evidence type="ECO:0000313" key="5">
    <source>
        <dbReference type="EMBL" id="KAF0709526.1"/>
    </source>
</evidence>
<accession>A0A485KZE4</accession>
<sequence length="124" mass="13646">MQNARRRSFRVQSPSSIDLQNAQYNGWLHAVFVTGCLCFGVDGTIIWARHNNCPGSWNDGEVSRQLQERLANDCFVGPGLKVASDSAFPVSGRCTGITITPLKEASNYRVRRTGLSKIKNVFGA</sequence>
<evidence type="ECO:0000256" key="1">
    <source>
        <dbReference type="ARBA" id="ARBA00001968"/>
    </source>
</evidence>
<evidence type="ECO:0000259" key="3">
    <source>
        <dbReference type="Pfam" id="PF13359"/>
    </source>
</evidence>
<dbReference type="EMBL" id="VJMH01002240">
    <property type="protein sequence ID" value="KAF0709526.1"/>
    <property type="molecule type" value="Genomic_DNA"/>
</dbReference>
<dbReference type="EMBL" id="CAADRA010002242">
    <property type="protein sequence ID" value="VFT82907.1"/>
    <property type="molecule type" value="Genomic_DNA"/>
</dbReference>